<evidence type="ECO:0000256" key="5">
    <source>
        <dbReference type="ARBA" id="ARBA00009426"/>
    </source>
</evidence>
<evidence type="ECO:0000256" key="14">
    <source>
        <dbReference type="ARBA" id="ARBA00023228"/>
    </source>
</evidence>
<keyword evidence="8" id="KW-0963">Cytoplasm</keyword>
<dbReference type="CDD" id="cd07653">
    <property type="entry name" value="F-BAR_CIP4-like"/>
    <property type="match status" value="1"/>
</dbReference>
<feature type="region of interest" description="Disordered" evidence="18">
    <location>
        <begin position="168"/>
        <end position="187"/>
    </location>
</feature>
<evidence type="ECO:0000256" key="9">
    <source>
        <dbReference type="ARBA" id="ARBA00022583"/>
    </source>
</evidence>
<comment type="similarity">
    <text evidence="5">Belongs to the FNBP1 family.</text>
</comment>
<accession>H2UEY4</accession>
<gene>
    <name evidence="22" type="primary">LOC101071608</name>
</gene>
<reference evidence="22 23" key="1">
    <citation type="journal article" date="2011" name="Genome Biol. Evol.">
        <title>Integration of the genetic map and genome assembly of fugu facilitates insights into distinct features of genome evolution in teleosts and mammals.</title>
        <authorList>
            <person name="Kai W."/>
            <person name="Kikuchi K."/>
            <person name="Tohari S."/>
            <person name="Chew A.K."/>
            <person name="Tay A."/>
            <person name="Fujiwara A."/>
            <person name="Hosoya S."/>
            <person name="Suetake H."/>
            <person name="Naruse K."/>
            <person name="Brenner S."/>
            <person name="Suzuki Y."/>
            <person name="Venkatesh B."/>
        </authorList>
    </citation>
    <scope>NUCLEOTIDE SEQUENCE [LARGE SCALE GENOMIC DNA]</scope>
</reference>
<evidence type="ECO:0000256" key="4">
    <source>
        <dbReference type="ARBA" id="ARBA00004544"/>
    </source>
</evidence>
<dbReference type="InterPro" id="IPR036028">
    <property type="entry name" value="SH3-like_dom_sf"/>
</dbReference>
<dbReference type="PANTHER" id="PTHR15735:SF17">
    <property type="entry name" value="CDC42-INTERACTING PROTEIN 4"/>
    <property type="match status" value="1"/>
</dbReference>
<keyword evidence="7" id="KW-1003">Cell membrane</keyword>
<dbReference type="SUPFAM" id="SSF103657">
    <property type="entry name" value="BAR/IMD domain-like"/>
    <property type="match status" value="1"/>
</dbReference>
<evidence type="ECO:0000259" key="21">
    <source>
        <dbReference type="PROSITE" id="PS51860"/>
    </source>
</evidence>
<evidence type="ECO:0000256" key="10">
    <source>
        <dbReference type="ARBA" id="ARBA00023054"/>
    </source>
</evidence>
<dbReference type="GO" id="GO:0005938">
    <property type="term" value="C:cell cortex"/>
    <property type="evidence" value="ECO:0007669"/>
    <property type="project" value="UniProtKB-SubCell"/>
</dbReference>
<dbReference type="InterPro" id="IPR001452">
    <property type="entry name" value="SH3_domain"/>
</dbReference>
<keyword evidence="13" id="KW-0206">Cytoskeleton</keyword>
<evidence type="ECO:0000256" key="2">
    <source>
        <dbReference type="ARBA" id="ARBA00004245"/>
    </source>
</evidence>
<keyword evidence="10 16" id="KW-0175">Coiled coil</keyword>
<feature type="domain" description="F-BAR" evidence="20">
    <location>
        <begin position="1"/>
        <end position="264"/>
    </location>
</feature>
<dbReference type="GO" id="GO:0006897">
    <property type="term" value="P:endocytosis"/>
    <property type="evidence" value="ECO:0007669"/>
    <property type="project" value="UniProtKB-KW"/>
</dbReference>
<dbReference type="InterPro" id="IPR011072">
    <property type="entry name" value="HR1_rho-bd"/>
</dbReference>
<evidence type="ECO:0000256" key="18">
    <source>
        <dbReference type="SAM" id="MobiDB-lite"/>
    </source>
</evidence>
<feature type="domain" description="SH3" evidence="19">
    <location>
        <begin position="420"/>
        <end position="508"/>
    </location>
</feature>
<keyword evidence="14" id="KW-0458">Lysosome</keyword>
<dbReference type="CDD" id="cd11911">
    <property type="entry name" value="SH3_CIP4-like"/>
    <property type="match status" value="1"/>
</dbReference>
<feature type="domain" description="REM-1" evidence="21">
    <location>
        <begin position="326"/>
        <end position="403"/>
    </location>
</feature>
<dbReference type="GO" id="GO:0005886">
    <property type="term" value="C:plasma membrane"/>
    <property type="evidence" value="ECO:0007669"/>
    <property type="project" value="UniProtKB-SubCell"/>
</dbReference>
<dbReference type="Ensembl" id="ENSTRUT00000035631.3">
    <property type="protein sequence ID" value="ENSTRUP00000035503.3"/>
    <property type="gene ID" value="ENSTRUG00000013881.3"/>
</dbReference>
<dbReference type="Proteomes" id="UP000005226">
    <property type="component" value="Chromosome 17"/>
</dbReference>
<evidence type="ECO:0000256" key="12">
    <source>
        <dbReference type="ARBA" id="ARBA00023136"/>
    </source>
</evidence>
<dbReference type="PROSITE" id="PS50002">
    <property type="entry name" value="SH3"/>
    <property type="match status" value="1"/>
</dbReference>
<evidence type="ECO:0000256" key="17">
    <source>
        <dbReference type="SAM" id="Coils"/>
    </source>
</evidence>
<dbReference type="GO" id="GO:0005856">
    <property type="term" value="C:cytoskeleton"/>
    <property type="evidence" value="ECO:0007669"/>
    <property type="project" value="UniProtKB-SubCell"/>
</dbReference>
<feature type="coiled-coil region" evidence="17">
    <location>
        <begin position="99"/>
        <end position="168"/>
    </location>
</feature>
<dbReference type="InterPro" id="IPR057871">
    <property type="entry name" value="HR1_CIP4_FNBP1L"/>
</dbReference>
<keyword evidence="23" id="KW-1185">Reference proteome</keyword>
<dbReference type="SUPFAM" id="SSF50044">
    <property type="entry name" value="SH3-domain"/>
    <property type="match status" value="1"/>
</dbReference>
<reference evidence="22" key="2">
    <citation type="submission" date="2025-08" db="UniProtKB">
        <authorList>
            <consortium name="Ensembl"/>
        </authorList>
    </citation>
    <scope>IDENTIFICATION</scope>
</reference>
<organism evidence="22 23">
    <name type="scientific">Takifugu rubripes</name>
    <name type="common">Japanese pufferfish</name>
    <name type="synonym">Fugu rubripes</name>
    <dbReference type="NCBI Taxonomy" id="31033"/>
    <lineage>
        <taxon>Eukaryota</taxon>
        <taxon>Metazoa</taxon>
        <taxon>Chordata</taxon>
        <taxon>Craniata</taxon>
        <taxon>Vertebrata</taxon>
        <taxon>Euteleostomi</taxon>
        <taxon>Actinopterygii</taxon>
        <taxon>Neopterygii</taxon>
        <taxon>Teleostei</taxon>
        <taxon>Neoteleostei</taxon>
        <taxon>Acanthomorphata</taxon>
        <taxon>Eupercaria</taxon>
        <taxon>Tetraodontiformes</taxon>
        <taxon>Tetradontoidea</taxon>
        <taxon>Tetraodontidae</taxon>
        <taxon>Takifugu</taxon>
    </lineage>
</organism>
<dbReference type="GeneTree" id="ENSGT00950000183047"/>
<evidence type="ECO:0000256" key="3">
    <source>
        <dbReference type="ARBA" id="ARBA00004371"/>
    </source>
</evidence>
<dbReference type="PROSITE" id="PS51860">
    <property type="entry name" value="REM_1"/>
    <property type="match status" value="1"/>
</dbReference>
<dbReference type="GO" id="GO:0007165">
    <property type="term" value="P:signal transduction"/>
    <property type="evidence" value="ECO:0007669"/>
    <property type="project" value="InterPro"/>
</dbReference>
<dbReference type="AlphaFoldDB" id="H2UEY4"/>
<dbReference type="SMART" id="SM00326">
    <property type="entry name" value="SH3"/>
    <property type="match status" value="1"/>
</dbReference>
<keyword evidence="12" id="KW-0472">Membrane</keyword>
<proteinExistence type="inferred from homology"/>
<evidence type="ECO:0000313" key="23">
    <source>
        <dbReference type="Proteomes" id="UP000005226"/>
    </source>
</evidence>
<evidence type="ECO:0000256" key="6">
    <source>
        <dbReference type="ARBA" id="ARBA00022443"/>
    </source>
</evidence>
<dbReference type="Gene3D" id="1.20.1270.60">
    <property type="entry name" value="Arfaptin homology (AH) domain/BAR domain"/>
    <property type="match status" value="1"/>
</dbReference>
<sequence>AIWLCECWCDQCDQIEKHTQSGIDLLELYVKFVKERTEIEQSYAKQLRNLTKKYAKRGSKDELDCKFSNHASFQEILNELNDYAGQREIVAENMTTGICAELNKYLQDLKQERKGHLSEAKKAQQNLESSFKHLESTKKRFAKEWAEAEKATQQAEKTEHDVNATKQDVEKAKHHAHARTHTAEESRNDYAAELQKYNKEQNYFYYTEIPQIYNKMQEMDEQRIRHLAKGYCQFSDVEKNVLPIISKCLEGIAAAGNKINEKQDSMLFIEQHKSGFERPADVEFEDYTQGIKAATSDSSLNPPKVRAKLWPFNKKHKPPAAEDFSHLPPEQRKKKLQAKIDDINKELQKTQDQSDALEKMKGVYEQNPQLGDPTSLEPQISETTHHIGRLRGELAKYEVAADQTRNLYTEFDDEFEDVDPPLGQCTVLYNFEGTFGCDACAARPDPHPFLLTWGALLFLSGNSEGTVSIAEGELLSIMEEDKGDGWMRVLKGNGKEGFIPSSYISRDS</sequence>
<evidence type="ECO:0000256" key="13">
    <source>
        <dbReference type="ARBA" id="ARBA00023212"/>
    </source>
</evidence>
<evidence type="ECO:0000256" key="1">
    <source>
        <dbReference type="ARBA" id="ARBA00004236"/>
    </source>
</evidence>
<dbReference type="SMART" id="SM00055">
    <property type="entry name" value="FCH"/>
    <property type="match status" value="1"/>
</dbReference>
<feature type="coiled-coil region" evidence="17">
    <location>
        <begin position="333"/>
        <end position="367"/>
    </location>
</feature>
<dbReference type="InterPro" id="IPR031160">
    <property type="entry name" value="F_BAR_dom"/>
</dbReference>
<keyword evidence="6 15" id="KW-0728">SH3 domain</keyword>
<evidence type="ECO:0000313" key="22">
    <source>
        <dbReference type="Ensembl" id="ENSTRUP00000035503.3"/>
    </source>
</evidence>
<evidence type="ECO:0000256" key="15">
    <source>
        <dbReference type="PROSITE-ProRule" id="PRU00192"/>
    </source>
</evidence>
<reference evidence="22" key="3">
    <citation type="submission" date="2025-09" db="UniProtKB">
        <authorList>
            <consortium name="Ensembl"/>
        </authorList>
    </citation>
    <scope>IDENTIFICATION</scope>
</reference>
<comment type="subcellular location">
    <subcellularLocation>
        <location evidence="1">Cell membrane</location>
    </subcellularLocation>
    <subcellularLocation>
        <location evidence="4">Cytoplasm</location>
        <location evidence="4">Cell cortex</location>
    </subcellularLocation>
    <subcellularLocation>
        <location evidence="2">Cytoplasm</location>
        <location evidence="2">Cytoskeleton</location>
    </subcellularLocation>
    <subcellularLocation>
        <location evidence="3">Lysosome</location>
    </subcellularLocation>
</comment>
<dbReference type="InterPro" id="IPR001060">
    <property type="entry name" value="FCH_dom"/>
</dbReference>
<dbReference type="GO" id="GO:0005764">
    <property type="term" value="C:lysosome"/>
    <property type="evidence" value="ECO:0007669"/>
    <property type="project" value="UniProtKB-SubCell"/>
</dbReference>
<dbReference type="FunFam" id="1.20.1270.60:FF:000002">
    <property type="entry name" value="Formin-binding protein 1-like isoform 1"/>
    <property type="match status" value="1"/>
</dbReference>
<dbReference type="CDD" id="cd11628">
    <property type="entry name" value="HR1_CIP4_FNBP1L"/>
    <property type="match status" value="1"/>
</dbReference>
<evidence type="ECO:0000256" key="11">
    <source>
        <dbReference type="ARBA" id="ARBA00023121"/>
    </source>
</evidence>
<evidence type="ECO:0000256" key="8">
    <source>
        <dbReference type="ARBA" id="ARBA00022490"/>
    </source>
</evidence>
<dbReference type="PROSITE" id="PS51741">
    <property type="entry name" value="F_BAR"/>
    <property type="match status" value="1"/>
</dbReference>
<dbReference type="PANTHER" id="PTHR15735">
    <property type="entry name" value="FCH AND DOUBLE SH3 DOMAINS PROTEIN"/>
    <property type="match status" value="1"/>
</dbReference>
<keyword evidence="11" id="KW-0446">Lipid-binding</keyword>
<evidence type="ECO:0000256" key="7">
    <source>
        <dbReference type="ARBA" id="ARBA00022475"/>
    </source>
</evidence>
<dbReference type="Gene3D" id="2.30.30.40">
    <property type="entry name" value="SH3 Domains"/>
    <property type="match status" value="1"/>
</dbReference>
<dbReference type="GO" id="GO:0008289">
    <property type="term" value="F:lipid binding"/>
    <property type="evidence" value="ECO:0007669"/>
    <property type="project" value="UniProtKB-KW"/>
</dbReference>
<name>H2UEY4_TAKRU</name>
<keyword evidence="9" id="KW-0254">Endocytosis</keyword>
<dbReference type="Pfam" id="PF00611">
    <property type="entry name" value="FCH"/>
    <property type="match status" value="1"/>
</dbReference>
<dbReference type="InterPro" id="IPR057870">
    <property type="entry name" value="HR1_TOCA"/>
</dbReference>
<dbReference type="InterPro" id="IPR027267">
    <property type="entry name" value="AH/BAR_dom_sf"/>
</dbReference>
<dbReference type="Pfam" id="PF25610">
    <property type="entry name" value="HR1_TOCA"/>
    <property type="match status" value="1"/>
</dbReference>
<dbReference type="Gene3D" id="6.10.140.470">
    <property type="match status" value="1"/>
</dbReference>
<evidence type="ECO:0000259" key="20">
    <source>
        <dbReference type="PROSITE" id="PS51741"/>
    </source>
</evidence>
<protein>
    <submittedName>
        <fullName evidence="22">Thyroid hormone receptor interactor 10</fullName>
    </submittedName>
</protein>
<evidence type="ECO:0000256" key="16">
    <source>
        <dbReference type="PROSITE-ProRule" id="PRU01077"/>
    </source>
</evidence>
<evidence type="ECO:0000259" key="19">
    <source>
        <dbReference type="PROSITE" id="PS50002"/>
    </source>
</evidence>